<name>A0A9N9XXM9_9HYPO</name>
<dbReference type="Proteomes" id="UP000754883">
    <property type="component" value="Unassembled WGS sequence"/>
</dbReference>
<dbReference type="FunFam" id="3.40.50.720:FF:000084">
    <property type="entry name" value="Short-chain dehydrogenase reductase"/>
    <property type="match status" value="1"/>
</dbReference>
<evidence type="ECO:0000313" key="4">
    <source>
        <dbReference type="EMBL" id="CAG9981836.1"/>
    </source>
</evidence>
<dbReference type="Gene3D" id="3.40.50.720">
    <property type="entry name" value="NAD(P)-binding Rossmann-like Domain"/>
    <property type="match status" value="1"/>
</dbReference>
<sequence>MSVLTGESVLITGAAQGIGLAAAHSFARFGAKKLALTDAANNDVLQASVKDLRVKYPDIEVLGIQVDVRSTQEIKTAFRTIVDKFGRLDIAINNAGIRGPIDMTDQVEETDWLNLVNINLNGVWRCQKEELRIMAAQEDLGLRRGRGSILNLASTWGVCAPQKGLPHTAYTAAKHGVVGLTKADAVAYGPQNIRVNAICPGFVKSALLDSVLAQGDATPLKKVVDDSALGRVAEVEEVADSIVLLASPLNSFMQGSIVLVDGGITLS</sequence>
<dbReference type="PRINTS" id="PR00081">
    <property type="entry name" value="GDHRDH"/>
</dbReference>
<dbReference type="Pfam" id="PF13561">
    <property type="entry name" value="adh_short_C2"/>
    <property type="match status" value="1"/>
</dbReference>
<dbReference type="GO" id="GO:0016491">
    <property type="term" value="F:oxidoreductase activity"/>
    <property type="evidence" value="ECO:0007669"/>
    <property type="project" value="UniProtKB-KW"/>
</dbReference>
<protein>
    <submittedName>
        <fullName evidence="4">Uncharacterized protein</fullName>
    </submittedName>
</protein>
<reference evidence="5" key="1">
    <citation type="submission" date="2019-06" db="EMBL/GenBank/DDBJ databases">
        <authorList>
            <person name="Broberg M."/>
        </authorList>
    </citation>
    <scope>NUCLEOTIDE SEQUENCE [LARGE SCALE GENOMIC DNA]</scope>
</reference>
<dbReference type="InterPro" id="IPR002347">
    <property type="entry name" value="SDR_fam"/>
</dbReference>
<dbReference type="PANTHER" id="PTHR24321:SF12">
    <property type="entry name" value="SHORT-CHAIN DEHYDROGENASE_REDUCTASE FAMILY, PUTATIVE (AFU_ORTHOLOGUE AFUA_5G14340)-RELATED"/>
    <property type="match status" value="1"/>
</dbReference>
<evidence type="ECO:0000256" key="3">
    <source>
        <dbReference type="ARBA" id="ARBA00023002"/>
    </source>
</evidence>
<comment type="similarity">
    <text evidence="1">Belongs to the short-chain dehydrogenases/reductases (SDR) family.</text>
</comment>
<dbReference type="OrthoDB" id="5840532at2759"/>
<organism evidence="4 5">
    <name type="scientific">Clonostachys byssicola</name>
    <dbReference type="NCBI Taxonomy" id="160290"/>
    <lineage>
        <taxon>Eukaryota</taxon>
        <taxon>Fungi</taxon>
        <taxon>Dikarya</taxon>
        <taxon>Ascomycota</taxon>
        <taxon>Pezizomycotina</taxon>
        <taxon>Sordariomycetes</taxon>
        <taxon>Hypocreomycetidae</taxon>
        <taxon>Hypocreales</taxon>
        <taxon>Bionectriaceae</taxon>
        <taxon>Clonostachys</taxon>
    </lineage>
</organism>
<keyword evidence="3" id="KW-0560">Oxidoreductase</keyword>
<evidence type="ECO:0000313" key="5">
    <source>
        <dbReference type="Proteomes" id="UP000754883"/>
    </source>
</evidence>
<dbReference type="SUPFAM" id="SSF51735">
    <property type="entry name" value="NAD(P)-binding Rossmann-fold domains"/>
    <property type="match status" value="1"/>
</dbReference>
<dbReference type="InterPro" id="IPR036291">
    <property type="entry name" value="NAD(P)-bd_dom_sf"/>
</dbReference>
<proteinExistence type="inferred from homology"/>
<dbReference type="PANTHER" id="PTHR24321">
    <property type="entry name" value="DEHYDROGENASES, SHORT CHAIN"/>
    <property type="match status" value="1"/>
</dbReference>
<gene>
    <name evidence="4" type="ORF">CBYS24578_00017460</name>
</gene>
<keyword evidence="5" id="KW-1185">Reference proteome</keyword>
<dbReference type="CDD" id="cd05233">
    <property type="entry name" value="SDR_c"/>
    <property type="match status" value="1"/>
</dbReference>
<reference evidence="4 5" key="2">
    <citation type="submission" date="2021-10" db="EMBL/GenBank/DDBJ databases">
        <authorList>
            <person name="Piombo E."/>
        </authorList>
    </citation>
    <scope>NUCLEOTIDE SEQUENCE [LARGE SCALE GENOMIC DNA]</scope>
</reference>
<comment type="caution">
    <text evidence="4">The sequence shown here is derived from an EMBL/GenBank/DDBJ whole genome shotgun (WGS) entry which is preliminary data.</text>
</comment>
<accession>A0A9N9XXM9</accession>
<dbReference type="PRINTS" id="PR00080">
    <property type="entry name" value="SDRFAMILY"/>
</dbReference>
<keyword evidence="2" id="KW-0521">NADP</keyword>
<evidence type="ECO:0000256" key="1">
    <source>
        <dbReference type="ARBA" id="ARBA00006484"/>
    </source>
</evidence>
<dbReference type="AlphaFoldDB" id="A0A9N9XXM9"/>
<evidence type="ECO:0000256" key="2">
    <source>
        <dbReference type="ARBA" id="ARBA00022857"/>
    </source>
</evidence>
<dbReference type="EMBL" id="CABFNO020001327">
    <property type="protein sequence ID" value="CAG9981836.1"/>
    <property type="molecule type" value="Genomic_DNA"/>
</dbReference>